<evidence type="ECO:0000259" key="8">
    <source>
        <dbReference type="Pfam" id="PF02687"/>
    </source>
</evidence>
<organism evidence="10 11">
    <name type="scientific">Acidicapsa dinghuensis</name>
    <dbReference type="NCBI Taxonomy" id="2218256"/>
    <lineage>
        <taxon>Bacteria</taxon>
        <taxon>Pseudomonadati</taxon>
        <taxon>Acidobacteriota</taxon>
        <taxon>Terriglobia</taxon>
        <taxon>Terriglobales</taxon>
        <taxon>Acidobacteriaceae</taxon>
        <taxon>Acidicapsa</taxon>
    </lineage>
</organism>
<sequence length="808" mass="87425">MGNLLKDLRQAIRQMRKSAGFTAVVVITLALGIGANTTVFSVVDAVLLRPLPYMQPERLVEAESWYSKNTSESNLSYPDFLDWRAQNKSFEHLVSYHDNSYTLTGVARAVHVQAEITSWDLLPMLGINPEIGRGFRQDEEKRGTRVVLLSHELWMSQFAGDKNVLGRTIQLSGETFTVIGVMPANFRFPITAPKTGMWTTLAVDDTPTGDGMTNRGMHWLNAMGRLKPGVTVAQADQDMKAVAARLTKQYPHTNTKHDTAKVQSELDYVLGDTKILIEVILCAVALVLLIACGNIANLLLARVRDRRREIAMRTALGASRTRIVRQLLVESIALSVAGGVAGCVLAFLCTPAVLRLIGDSVPRAADAGVNIEVLAFGFAAALVSGLVFGLVPAVTASKTDLVSTLKAGGASDMSGHDRMRSLVIVCQVALGIVLTAGAGLLISSFMKMMHKDVGFNPDHVLTYRFETPDARYGKTRAEFYRNYFEKLRALPGVKSAAGSMILPMTDDNADVSFENPEHPLPPGQLPSADISLISPDYFKAMETPVLQGRDFNDGDVKGSVPVMIINQAFAEKYFHGENPIGKKLKPGAGDDGLPPMREVVGVVGNMVHSMAQRHDRPGYFLPSAQMPGWCCLVTVVRTSVDPASLEPTVRHLVASMDSDLPVTDVRTMPELMSLQMSQPRFAVVLLGTFAGLALLLTVVGLYGVMMYSVSRRTREIGVRLALGAQRAMVLRMILRDAGLLLGSGIAIGLAASLAFASVMKTMLYGTQERDPLVMAAVCALVAVTGLLAAYLPATRASAIEPMQALRTE</sequence>
<keyword evidence="3 7" id="KW-0812">Transmembrane</keyword>
<feature type="transmembrane region" description="Helical" evidence="7">
    <location>
        <begin position="21"/>
        <end position="48"/>
    </location>
</feature>
<dbReference type="InterPro" id="IPR003838">
    <property type="entry name" value="ABC3_permease_C"/>
</dbReference>
<dbReference type="Pfam" id="PF12704">
    <property type="entry name" value="MacB_PCD"/>
    <property type="match status" value="2"/>
</dbReference>
<feature type="transmembrane region" description="Helical" evidence="7">
    <location>
        <begin position="681"/>
        <end position="704"/>
    </location>
</feature>
<dbReference type="InterPro" id="IPR025857">
    <property type="entry name" value="MacB_PCD"/>
</dbReference>
<evidence type="ECO:0000256" key="6">
    <source>
        <dbReference type="ARBA" id="ARBA00038076"/>
    </source>
</evidence>
<evidence type="ECO:0000313" key="10">
    <source>
        <dbReference type="EMBL" id="MFC5862863.1"/>
    </source>
</evidence>
<evidence type="ECO:0000259" key="9">
    <source>
        <dbReference type="Pfam" id="PF12704"/>
    </source>
</evidence>
<feature type="transmembrane region" description="Helical" evidence="7">
    <location>
        <begin position="422"/>
        <end position="446"/>
    </location>
</feature>
<name>A0ABW1EFI0_9BACT</name>
<evidence type="ECO:0000313" key="11">
    <source>
        <dbReference type="Proteomes" id="UP001596091"/>
    </source>
</evidence>
<dbReference type="Pfam" id="PF02687">
    <property type="entry name" value="FtsX"/>
    <property type="match status" value="2"/>
</dbReference>
<feature type="domain" description="ABC3 transporter permease C-terminal" evidence="8">
    <location>
        <begin position="688"/>
        <end position="801"/>
    </location>
</feature>
<keyword evidence="4 7" id="KW-1133">Transmembrane helix</keyword>
<keyword evidence="2" id="KW-1003">Cell membrane</keyword>
<evidence type="ECO:0000256" key="4">
    <source>
        <dbReference type="ARBA" id="ARBA00022989"/>
    </source>
</evidence>
<accession>A0ABW1EFI0</accession>
<dbReference type="InterPro" id="IPR050250">
    <property type="entry name" value="Macrolide_Exporter_MacB"/>
</dbReference>
<dbReference type="PANTHER" id="PTHR30572:SF4">
    <property type="entry name" value="ABC TRANSPORTER PERMEASE YTRF"/>
    <property type="match status" value="1"/>
</dbReference>
<keyword evidence="5 7" id="KW-0472">Membrane</keyword>
<reference evidence="11" key="1">
    <citation type="journal article" date="2019" name="Int. J. Syst. Evol. Microbiol.">
        <title>The Global Catalogue of Microorganisms (GCM) 10K type strain sequencing project: providing services to taxonomists for standard genome sequencing and annotation.</title>
        <authorList>
            <consortium name="The Broad Institute Genomics Platform"/>
            <consortium name="The Broad Institute Genome Sequencing Center for Infectious Disease"/>
            <person name="Wu L."/>
            <person name="Ma J."/>
        </authorList>
    </citation>
    <scope>NUCLEOTIDE SEQUENCE [LARGE SCALE GENOMIC DNA]</scope>
    <source>
        <strain evidence="11">JCM 4087</strain>
    </source>
</reference>
<feature type="domain" description="MacB-like periplasmic core" evidence="9">
    <location>
        <begin position="22"/>
        <end position="241"/>
    </location>
</feature>
<feature type="domain" description="MacB-like periplasmic core" evidence="9">
    <location>
        <begin position="428"/>
        <end position="624"/>
    </location>
</feature>
<dbReference type="InterPro" id="IPR017800">
    <property type="entry name" value="ADOP"/>
</dbReference>
<dbReference type="Proteomes" id="UP001596091">
    <property type="component" value="Unassembled WGS sequence"/>
</dbReference>
<gene>
    <name evidence="10" type="ORF">ACFPT7_11215</name>
</gene>
<comment type="subcellular location">
    <subcellularLocation>
        <location evidence="1">Cell membrane</location>
        <topology evidence="1">Multi-pass membrane protein</topology>
    </subcellularLocation>
</comment>
<feature type="transmembrane region" description="Helical" evidence="7">
    <location>
        <begin position="738"/>
        <end position="759"/>
    </location>
</feature>
<feature type="transmembrane region" description="Helical" evidence="7">
    <location>
        <begin position="374"/>
        <end position="396"/>
    </location>
</feature>
<evidence type="ECO:0000256" key="3">
    <source>
        <dbReference type="ARBA" id="ARBA00022692"/>
    </source>
</evidence>
<feature type="domain" description="ABC3 transporter permease C-terminal" evidence="8">
    <location>
        <begin position="283"/>
        <end position="400"/>
    </location>
</feature>
<proteinExistence type="inferred from homology"/>
<dbReference type="PANTHER" id="PTHR30572">
    <property type="entry name" value="MEMBRANE COMPONENT OF TRANSPORTER-RELATED"/>
    <property type="match status" value="1"/>
</dbReference>
<feature type="transmembrane region" description="Helical" evidence="7">
    <location>
        <begin position="327"/>
        <end position="354"/>
    </location>
</feature>
<evidence type="ECO:0000256" key="5">
    <source>
        <dbReference type="ARBA" id="ARBA00023136"/>
    </source>
</evidence>
<comment type="similarity">
    <text evidence="6">Belongs to the ABC-4 integral membrane protein family.</text>
</comment>
<evidence type="ECO:0000256" key="2">
    <source>
        <dbReference type="ARBA" id="ARBA00022475"/>
    </source>
</evidence>
<comment type="caution">
    <text evidence="10">The sequence shown here is derived from an EMBL/GenBank/DDBJ whole genome shotgun (WGS) entry which is preliminary data.</text>
</comment>
<dbReference type="NCBIfam" id="TIGR03434">
    <property type="entry name" value="ADOP"/>
    <property type="match status" value="1"/>
</dbReference>
<dbReference type="EMBL" id="JBHSPH010000002">
    <property type="protein sequence ID" value="MFC5862863.1"/>
    <property type="molecule type" value="Genomic_DNA"/>
</dbReference>
<protein>
    <submittedName>
        <fullName evidence="10">ABC transporter permease</fullName>
    </submittedName>
</protein>
<evidence type="ECO:0000256" key="1">
    <source>
        <dbReference type="ARBA" id="ARBA00004651"/>
    </source>
</evidence>
<feature type="transmembrane region" description="Helical" evidence="7">
    <location>
        <begin position="771"/>
        <end position="793"/>
    </location>
</feature>
<keyword evidence="11" id="KW-1185">Reference proteome</keyword>
<evidence type="ECO:0000256" key="7">
    <source>
        <dbReference type="SAM" id="Phobius"/>
    </source>
</evidence>
<feature type="transmembrane region" description="Helical" evidence="7">
    <location>
        <begin position="275"/>
        <end position="300"/>
    </location>
</feature>
<dbReference type="RefSeq" id="WP_263336863.1">
    <property type="nucleotide sequence ID" value="NZ_JAGSYH010000003.1"/>
</dbReference>